<dbReference type="PROSITE" id="PS00194">
    <property type="entry name" value="THIOREDOXIN_1"/>
    <property type="match status" value="1"/>
</dbReference>
<dbReference type="AlphaFoldDB" id="A0A2K1Q285"/>
<accession>A0A2K1Q285</accession>
<keyword evidence="6" id="KW-1185">Reference proteome</keyword>
<dbReference type="PANTHER" id="PTHR42852:SF13">
    <property type="entry name" value="PROTEIN DIPZ"/>
    <property type="match status" value="1"/>
</dbReference>
<dbReference type="SUPFAM" id="SSF52833">
    <property type="entry name" value="Thioredoxin-like"/>
    <property type="match status" value="1"/>
</dbReference>
<dbReference type="InterPro" id="IPR050553">
    <property type="entry name" value="Thioredoxin_ResA/DsbE_sf"/>
</dbReference>
<dbReference type="InterPro" id="IPR013766">
    <property type="entry name" value="Thioredoxin_domain"/>
</dbReference>
<comment type="caution">
    <text evidence="5">The sequence shown here is derived from an EMBL/GenBank/DDBJ whole genome shotgun (WGS) entry which is preliminary data.</text>
</comment>
<feature type="domain" description="Thioredoxin" evidence="4">
    <location>
        <begin position="63"/>
        <end position="200"/>
    </location>
</feature>
<evidence type="ECO:0000256" key="1">
    <source>
        <dbReference type="ARBA" id="ARBA00004196"/>
    </source>
</evidence>
<organism evidence="5 6">
    <name type="scientific">Solilutibacter silvestris</name>
    <dbReference type="NCBI Taxonomy" id="1645665"/>
    <lineage>
        <taxon>Bacteria</taxon>
        <taxon>Pseudomonadati</taxon>
        <taxon>Pseudomonadota</taxon>
        <taxon>Gammaproteobacteria</taxon>
        <taxon>Lysobacterales</taxon>
        <taxon>Lysobacteraceae</taxon>
        <taxon>Solilutibacter</taxon>
    </lineage>
</organism>
<dbReference type="GO" id="GO:0030313">
    <property type="term" value="C:cell envelope"/>
    <property type="evidence" value="ECO:0007669"/>
    <property type="project" value="UniProtKB-SubCell"/>
</dbReference>
<dbReference type="OrthoDB" id="9796554at2"/>
<proteinExistence type="predicted"/>
<dbReference type="InterPro" id="IPR036249">
    <property type="entry name" value="Thioredoxin-like_sf"/>
</dbReference>
<dbReference type="CDD" id="cd02966">
    <property type="entry name" value="TlpA_like_family"/>
    <property type="match status" value="1"/>
</dbReference>
<dbReference type="EMBL" id="NPZB01000001">
    <property type="protein sequence ID" value="PNS09142.1"/>
    <property type="molecule type" value="Genomic_DNA"/>
</dbReference>
<keyword evidence="2" id="KW-0201">Cytochrome c-type biogenesis</keyword>
<comment type="subcellular location">
    <subcellularLocation>
        <location evidence="1">Cell envelope</location>
    </subcellularLocation>
</comment>
<evidence type="ECO:0000313" key="6">
    <source>
        <dbReference type="Proteomes" id="UP000236220"/>
    </source>
</evidence>
<name>A0A2K1Q285_9GAMM</name>
<dbReference type="InterPro" id="IPR017937">
    <property type="entry name" value="Thioredoxin_CS"/>
</dbReference>
<dbReference type="Gene3D" id="3.40.30.10">
    <property type="entry name" value="Glutaredoxin"/>
    <property type="match status" value="1"/>
</dbReference>
<evidence type="ECO:0000259" key="4">
    <source>
        <dbReference type="PROSITE" id="PS51352"/>
    </source>
</evidence>
<evidence type="ECO:0000256" key="2">
    <source>
        <dbReference type="ARBA" id="ARBA00022748"/>
    </source>
</evidence>
<dbReference type="PROSITE" id="PS51352">
    <property type="entry name" value="THIOREDOXIN_2"/>
    <property type="match status" value="1"/>
</dbReference>
<evidence type="ECO:0000256" key="3">
    <source>
        <dbReference type="ARBA" id="ARBA00023284"/>
    </source>
</evidence>
<dbReference type="GO" id="GO:0017004">
    <property type="term" value="P:cytochrome complex assembly"/>
    <property type="evidence" value="ECO:0007669"/>
    <property type="project" value="UniProtKB-KW"/>
</dbReference>
<evidence type="ECO:0000313" key="5">
    <source>
        <dbReference type="EMBL" id="PNS09142.1"/>
    </source>
</evidence>
<protein>
    <submittedName>
        <fullName evidence="5">Redoxin</fullName>
    </submittedName>
</protein>
<dbReference type="InterPro" id="IPR013740">
    <property type="entry name" value="Redoxin"/>
</dbReference>
<dbReference type="PANTHER" id="PTHR42852">
    <property type="entry name" value="THIOL:DISULFIDE INTERCHANGE PROTEIN DSBE"/>
    <property type="match status" value="1"/>
</dbReference>
<dbReference type="Proteomes" id="UP000236220">
    <property type="component" value="Unassembled WGS sequence"/>
</dbReference>
<dbReference type="RefSeq" id="WP_103074226.1">
    <property type="nucleotide sequence ID" value="NZ_NPZB01000001.1"/>
</dbReference>
<dbReference type="Pfam" id="PF08534">
    <property type="entry name" value="Redoxin"/>
    <property type="match status" value="1"/>
</dbReference>
<keyword evidence="3" id="KW-0676">Redox-active center</keyword>
<dbReference type="GO" id="GO:0015036">
    <property type="term" value="F:disulfide oxidoreductase activity"/>
    <property type="evidence" value="ECO:0007669"/>
    <property type="project" value="UniProtKB-ARBA"/>
</dbReference>
<sequence>MKAAKHGRFGTIILLALVFASALLFATLVTQGFAPLWRTQIGQQALDRWLRFRAHVPEGTPMARAGEALPQVELADLQGARIPLPAAYLGKPLLINLWATWCGPCLREMPLLDALSASGTTRVVGVAWDEAADVRAFVQQRAPGYPVLLATPTKANATLFGDPSGVLPYTVLVDGKGRVVRQHVGPFESADELAAWVKVD</sequence>
<reference evidence="5 6" key="1">
    <citation type="submission" date="2017-08" db="EMBL/GenBank/DDBJ databases">
        <title>Lysobacter sylvestris genome.</title>
        <authorList>
            <person name="Zhang D.-C."/>
            <person name="Albuquerque L."/>
            <person name="Franca L."/>
            <person name="Froufe H.J.C."/>
            <person name="Barroso C."/>
            <person name="Egas C."/>
            <person name="Da Costa M."/>
            <person name="Margesin R."/>
        </authorList>
    </citation>
    <scope>NUCLEOTIDE SEQUENCE [LARGE SCALE GENOMIC DNA]</scope>
    <source>
        <strain evidence="5 6">AM20-91</strain>
    </source>
</reference>
<gene>
    <name evidence="5" type="ORF">Lysil_0771</name>
</gene>